<reference evidence="1" key="1">
    <citation type="journal article" date="2021" name="PeerJ">
        <title>Extensive microbial diversity within the chicken gut microbiome revealed by metagenomics and culture.</title>
        <authorList>
            <person name="Gilroy R."/>
            <person name="Ravi A."/>
            <person name="Getino M."/>
            <person name="Pursley I."/>
            <person name="Horton D.L."/>
            <person name="Alikhan N.F."/>
            <person name="Baker D."/>
            <person name="Gharbi K."/>
            <person name="Hall N."/>
            <person name="Watson M."/>
            <person name="Adriaenssens E.M."/>
            <person name="Foster-Nyarko E."/>
            <person name="Jarju S."/>
            <person name="Secka A."/>
            <person name="Antonio M."/>
            <person name="Oren A."/>
            <person name="Chaudhuri R.R."/>
            <person name="La Ragione R."/>
            <person name="Hildebrand F."/>
            <person name="Pallen M.J."/>
        </authorList>
    </citation>
    <scope>NUCLEOTIDE SEQUENCE</scope>
    <source>
        <strain evidence="1">CHK171-505</strain>
    </source>
</reference>
<organism evidence="1 2">
    <name type="scientific">Candidatus Jeotgalibaca merdavium</name>
    <dbReference type="NCBI Taxonomy" id="2838627"/>
    <lineage>
        <taxon>Bacteria</taxon>
        <taxon>Bacillati</taxon>
        <taxon>Bacillota</taxon>
        <taxon>Bacilli</taxon>
        <taxon>Lactobacillales</taxon>
        <taxon>Carnobacteriaceae</taxon>
        <taxon>Jeotgalibaca</taxon>
    </lineage>
</organism>
<dbReference type="AlphaFoldDB" id="A0A9D2I286"/>
<accession>A0A9D2I286</accession>
<sequence length="190" mass="20472">MSETKHVTAGKPAIGGAIKVAAIGTVLPTDAVAELDPKFKSLGYISEDGLTNANSPENETIKAWGGDEVLSVLTGKTDTFSYKLIEGLNVEVLKFVYGEGNVTGDLETGIEIRANAEDTPETAIVVDMILKDGVLKRIVVPKAKISEIGEIVYRDNEAVGYEITNTAFPHKFPDGKIDTHREYIIKPTLP</sequence>
<name>A0A9D2I286_9LACT</name>
<gene>
    <name evidence="1" type="ORF">H9948_06830</name>
</gene>
<dbReference type="Proteomes" id="UP000886856">
    <property type="component" value="Unassembled WGS sequence"/>
</dbReference>
<dbReference type="Pfam" id="PF25681">
    <property type="entry name" value="Phage_TTP_17"/>
    <property type="match status" value="1"/>
</dbReference>
<dbReference type="EMBL" id="DWYW01000156">
    <property type="protein sequence ID" value="HJA90489.1"/>
    <property type="molecule type" value="Genomic_DNA"/>
</dbReference>
<reference evidence="1" key="2">
    <citation type="submission" date="2021-04" db="EMBL/GenBank/DDBJ databases">
        <authorList>
            <person name="Gilroy R."/>
        </authorList>
    </citation>
    <scope>NUCLEOTIDE SEQUENCE</scope>
    <source>
        <strain evidence="1">CHK171-505</strain>
    </source>
</reference>
<evidence type="ECO:0000313" key="1">
    <source>
        <dbReference type="EMBL" id="HJA90489.1"/>
    </source>
</evidence>
<comment type="caution">
    <text evidence="1">The sequence shown here is derived from an EMBL/GenBank/DDBJ whole genome shotgun (WGS) entry which is preliminary data.</text>
</comment>
<proteinExistence type="predicted"/>
<dbReference type="InterPro" id="IPR058154">
    <property type="entry name" value="Bxb1_TTP-like"/>
</dbReference>
<protein>
    <submittedName>
        <fullName evidence="1">Phage tail protein</fullName>
    </submittedName>
</protein>
<evidence type="ECO:0000313" key="2">
    <source>
        <dbReference type="Proteomes" id="UP000886856"/>
    </source>
</evidence>